<dbReference type="SMART" id="SM00796">
    <property type="entry name" value="AHS1"/>
    <property type="match status" value="1"/>
</dbReference>
<proteinExistence type="predicted"/>
<reference evidence="6" key="1">
    <citation type="journal article" date="2021" name="Open Biol.">
        <title>Shared evolutionary footprints suggest mitochondrial oxidative damage underlies multiple complex I losses in fungi.</title>
        <authorList>
            <person name="Schikora-Tamarit M.A."/>
            <person name="Marcet-Houben M."/>
            <person name="Nosek J."/>
            <person name="Gabaldon T."/>
        </authorList>
    </citation>
    <scope>NUCLEOTIDE SEQUENCE</scope>
    <source>
        <strain evidence="6">CBS2887</strain>
    </source>
</reference>
<dbReference type="PANTHER" id="PTHR18866">
    <property type="entry name" value="CARBOXYLASE:PYRUVATE/ACETYL-COA/PROPIONYL-COA CARBOXYLASE"/>
    <property type="match status" value="1"/>
</dbReference>
<dbReference type="InterPro" id="IPR000089">
    <property type="entry name" value="Biotin_lipoyl"/>
</dbReference>
<name>A0A9P8TQ65_WICPI</name>
<dbReference type="SUPFAM" id="SSF51230">
    <property type="entry name" value="Single hybrid motif"/>
    <property type="match status" value="1"/>
</dbReference>
<comment type="caution">
    <text evidence="6">The sequence shown here is derived from an EMBL/GenBank/DDBJ whole genome shotgun (WGS) entry which is preliminary data.</text>
</comment>
<dbReference type="Proteomes" id="UP000774326">
    <property type="component" value="Unassembled WGS sequence"/>
</dbReference>
<dbReference type="PROSITE" id="PS50968">
    <property type="entry name" value="BIOTINYL_LIPOYL"/>
    <property type="match status" value="1"/>
</dbReference>
<evidence type="ECO:0000256" key="4">
    <source>
        <dbReference type="ARBA" id="ARBA00023267"/>
    </source>
</evidence>
<evidence type="ECO:0000259" key="5">
    <source>
        <dbReference type="PROSITE" id="PS50968"/>
    </source>
</evidence>
<keyword evidence="2" id="KW-0378">Hydrolase</keyword>
<dbReference type="Gene3D" id="2.40.100.10">
    <property type="entry name" value="Cyclophilin-like"/>
    <property type="match status" value="1"/>
</dbReference>
<dbReference type="Pfam" id="PF00364">
    <property type="entry name" value="Biotin_lipoyl"/>
    <property type="match status" value="1"/>
</dbReference>
<accession>A0A9P8TQ65</accession>
<dbReference type="InterPro" id="IPR003833">
    <property type="entry name" value="CT_C_D"/>
</dbReference>
<dbReference type="GO" id="GO:0005524">
    <property type="term" value="F:ATP binding"/>
    <property type="evidence" value="ECO:0007669"/>
    <property type="project" value="UniProtKB-KW"/>
</dbReference>
<feature type="domain" description="Lipoyl-binding" evidence="5">
    <location>
        <begin position="180"/>
        <end position="258"/>
    </location>
</feature>
<dbReference type="SUPFAM" id="SSF50891">
    <property type="entry name" value="Cyclophilin-like"/>
    <property type="match status" value="1"/>
</dbReference>
<dbReference type="AlphaFoldDB" id="A0A9P8TQ65"/>
<evidence type="ECO:0000256" key="1">
    <source>
        <dbReference type="ARBA" id="ARBA00022741"/>
    </source>
</evidence>
<keyword evidence="4" id="KW-0092">Biotin</keyword>
<dbReference type="GO" id="GO:0016787">
    <property type="term" value="F:hydrolase activity"/>
    <property type="evidence" value="ECO:0007669"/>
    <property type="project" value="UniProtKB-KW"/>
</dbReference>
<dbReference type="Gene3D" id="2.40.50.100">
    <property type="match status" value="1"/>
</dbReference>
<evidence type="ECO:0000256" key="3">
    <source>
        <dbReference type="ARBA" id="ARBA00022840"/>
    </source>
</evidence>
<dbReference type="GO" id="GO:0004847">
    <property type="term" value="F:urea carboxylase activity"/>
    <property type="evidence" value="ECO:0007669"/>
    <property type="project" value="TreeGrafter"/>
</dbReference>
<keyword evidence="1" id="KW-0547">Nucleotide-binding</keyword>
<dbReference type="GO" id="GO:0044281">
    <property type="term" value="P:small molecule metabolic process"/>
    <property type="evidence" value="ECO:0007669"/>
    <property type="project" value="UniProtKB-ARBA"/>
</dbReference>
<dbReference type="Pfam" id="PF02682">
    <property type="entry name" value="CT_C_D"/>
    <property type="match status" value="1"/>
</dbReference>
<keyword evidence="7" id="KW-1185">Reference proteome</keyword>
<organism evidence="6 7">
    <name type="scientific">Wickerhamomyces pijperi</name>
    <name type="common">Yeast</name>
    <name type="synonym">Pichia pijperi</name>
    <dbReference type="NCBI Taxonomy" id="599730"/>
    <lineage>
        <taxon>Eukaryota</taxon>
        <taxon>Fungi</taxon>
        <taxon>Dikarya</taxon>
        <taxon>Ascomycota</taxon>
        <taxon>Saccharomycotina</taxon>
        <taxon>Saccharomycetes</taxon>
        <taxon>Phaffomycetales</taxon>
        <taxon>Wickerhamomycetaceae</taxon>
        <taxon>Wickerhamomyces</taxon>
    </lineage>
</organism>
<evidence type="ECO:0000313" key="7">
    <source>
        <dbReference type="Proteomes" id="UP000774326"/>
    </source>
</evidence>
<keyword evidence="3" id="KW-0067">ATP-binding</keyword>
<dbReference type="PANTHER" id="PTHR18866:SF128">
    <property type="entry name" value="UREA AMIDOLYASE"/>
    <property type="match status" value="1"/>
</dbReference>
<dbReference type="InterPro" id="IPR029000">
    <property type="entry name" value="Cyclophilin-like_dom_sf"/>
</dbReference>
<dbReference type="EMBL" id="JAEUBG010001300">
    <property type="protein sequence ID" value="KAH3686586.1"/>
    <property type="molecule type" value="Genomic_DNA"/>
</dbReference>
<dbReference type="OrthoDB" id="196847at2759"/>
<dbReference type="InterPro" id="IPR050856">
    <property type="entry name" value="Biotin_carboxylase_complex"/>
</dbReference>
<dbReference type="PROSITE" id="PS00188">
    <property type="entry name" value="BIOTIN"/>
    <property type="match status" value="1"/>
</dbReference>
<dbReference type="InterPro" id="IPR011053">
    <property type="entry name" value="Single_hybrid_motif"/>
</dbReference>
<evidence type="ECO:0000313" key="6">
    <source>
        <dbReference type="EMBL" id="KAH3686586.1"/>
    </source>
</evidence>
<sequence length="399" mass="44700">MLYTARYLVLGLGDVFLGAPCAVPLDPRHRLLGSKYNPSRTYTANGVVGIGGMYMCIYAMDSPGGYQLVGRTIPIWDKLKLGAHSVEHPWLLTPFDQVEFYPVSEEELDKFTEDCKHGSFKVDFEESVFDHEEYLRWIEKNKESIDNFEKNQKGEKAAEFAQLIQVANEELSASGANDQGSAEEYPEGAELIYSEYNGRFWKPLVAVGDVVTAGQGLVVVEAMKTEMIVSSTKAGKVLKIIHKNGDMVESGDLVARPEIPENQINREISDDMKNFIRKSNSVRASVLFGDDHMKLVSQTLNSCLRIDVAHTRANHFGVRPELGITYIVVGTDFDNDIVLYCGFGLRCDNSACPEKERQKVEFLIKRPPYRNLQIPPTSHGGQAQIESGHKYNFQDQCSI</sequence>
<evidence type="ECO:0000256" key="2">
    <source>
        <dbReference type="ARBA" id="ARBA00022801"/>
    </source>
</evidence>
<protein>
    <recommendedName>
        <fullName evidence="5">Lipoyl-binding domain-containing protein</fullName>
    </recommendedName>
</protein>
<dbReference type="InterPro" id="IPR001882">
    <property type="entry name" value="Biotin_BS"/>
</dbReference>
<dbReference type="CDD" id="cd06850">
    <property type="entry name" value="biotinyl_domain"/>
    <property type="match status" value="1"/>
</dbReference>
<reference evidence="6" key="2">
    <citation type="submission" date="2021-01" db="EMBL/GenBank/DDBJ databases">
        <authorList>
            <person name="Schikora-Tamarit M.A."/>
        </authorList>
    </citation>
    <scope>NUCLEOTIDE SEQUENCE</scope>
    <source>
        <strain evidence="6">CBS2887</strain>
    </source>
</reference>
<gene>
    <name evidence="6" type="ORF">WICPIJ_002430</name>
</gene>